<name>A0AA40ZT55_9BACT</name>
<comment type="caution">
    <text evidence="3">The sequence shown here is derived from an EMBL/GenBank/DDBJ whole genome shotgun (WGS) entry which is preliminary data.</text>
</comment>
<keyword evidence="2" id="KW-1133">Transmembrane helix</keyword>
<evidence type="ECO:0008006" key="5">
    <source>
        <dbReference type="Google" id="ProtNLM"/>
    </source>
</evidence>
<keyword evidence="2" id="KW-0472">Membrane</keyword>
<feature type="coiled-coil region" evidence="1">
    <location>
        <begin position="354"/>
        <end position="383"/>
    </location>
</feature>
<evidence type="ECO:0000256" key="1">
    <source>
        <dbReference type="SAM" id="Coils"/>
    </source>
</evidence>
<keyword evidence="4" id="KW-1185">Reference proteome</keyword>
<dbReference type="Proteomes" id="UP000698924">
    <property type="component" value="Unassembled WGS sequence"/>
</dbReference>
<dbReference type="PROSITE" id="PS51257">
    <property type="entry name" value="PROKAR_LIPOPROTEIN"/>
    <property type="match status" value="1"/>
</dbReference>
<protein>
    <recommendedName>
        <fullName evidence="5">Tetratricopeptide repeat protein</fullName>
    </recommendedName>
</protein>
<sequence length="501" mass="58992">MRKVLLFLLFASWLSACNHRHEEFPSLFWDSIALHDSVLLPDSLLDKGLQQAIEADDSLHISLIYFFKGKKLHQDFFLLRAQECYEKARQYLPTPSPSRLQMELDIAQADFCRFNHFASQETRLLNKALDKALQEQDSLMLVRIGLIRSSRSKSKKEFDQALAELRMADQYAASVSIEKQAELQAEMAVVHLYMEQPDSALADIERAIATGAGRQNFYRTFCKGIRFHIARNDSAHYYFRQIAEMYPLSRKTDAYRYMSEALYHRGENLKAFDFLREHVRYRDSLDADKKAELLDKVHAISEYRKQQQQIERSESQLTRRILQVYRLAILVGFLIILWGIYYIYTRRRQALLNRDLMQAQLSRQEMEIRYLKEQEAKEQLENAQLTQKIEYFKQLNEITIPLLMRSRNQAGALHLSQEDWQTLRNNTDACFDYFTRRLRTTYPQLTDEEIDFCCLVKMELPLAILAEIYHIAKGSISRKKMRLKEKIGITDTSFDEFVTGF</sequence>
<accession>A0AA40ZT55</accession>
<feature type="transmembrane region" description="Helical" evidence="2">
    <location>
        <begin position="324"/>
        <end position="344"/>
    </location>
</feature>
<gene>
    <name evidence="3" type="ORF">H6D15_05105</name>
</gene>
<reference evidence="3 4" key="1">
    <citation type="journal article" date="2021" name="Sci. Rep.">
        <title>The distribution of antibiotic resistance genes in chicken gut microbiota commensals.</title>
        <authorList>
            <person name="Juricova H."/>
            <person name="Matiasovicova J."/>
            <person name="Kubasova T."/>
            <person name="Cejkova D."/>
            <person name="Rychlik I."/>
        </authorList>
    </citation>
    <scope>NUCLEOTIDE SEQUENCE [LARGE SCALE GENOMIC DNA]</scope>
    <source>
        <strain evidence="3 4">An421</strain>
    </source>
</reference>
<keyword evidence="1" id="KW-0175">Coiled coil</keyword>
<dbReference type="EMBL" id="JACJMO010000004">
    <property type="protein sequence ID" value="MBM6856985.1"/>
    <property type="molecule type" value="Genomic_DNA"/>
</dbReference>
<dbReference type="RefSeq" id="WP_204971335.1">
    <property type="nucleotide sequence ID" value="NZ_JAAZTS010000004.1"/>
</dbReference>
<organism evidence="3 4">
    <name type="scientific">Caecibacteroides pullorum</name>
    <dbReference type="NCBI Taxonomy" id="2725562"/>
    <lineage>
        <taxon>Bacteria</taxon>
        <taxon>Pseudomonadati</taxon>
        <taxon>Bacteroidota</taxon>
        <taxon>Bacteroidia</taxon>
        <taxon>Bacteroidales</taxon>
        <taxon>Bacteroidaceae</taxon>
        <taxon>Caecibacteroides</taxon>
    </lineage>
</organism>
<evidence type="ECO:0000256" key="2">
    <source>
        <dbReference type="SAM" id="Phobius"/>
    </source>
</evidence>
<dbReference type="AlphaFoldDB" id="A0AA40ZT55"/>
<evidence type="ECO:0000313" key="3">
    <source>
        <dbReference type="EMBL" id="MBM6856985.1"/>
    </source>
</evidence>
<dbReference type="SUPFAM" id="SSF81901">
    <property type="entry name" value="HCP-like"/>
    <property type="match status" value="1"/>
</dbReference>
<keyword evidence="2" id="KW-0812">Transmembrane</keyword>
<evidence type="ECO:0000313" key="4">
    <source>
        <dbReference type="Proteomes" id="UP000698924"/>
    </source>
</evidence>
<proteinExistence type="predicted"/>